<keyword evidence="2" id="KW-1185">Reference proteome</keyword>
<dbReference type="GO" id="GO:0003677">
    <property type="term" value="F:DNA binding"/>
    <property type="evidence" value="ECO:0007669"/>
    <property type="project" value="InterPro"/>
</dbReference>
<dbReference type="EMBL" id="FZOD01000005">
    <property type="protein sequence ID" value="SNS19185.1"/>
    <property type="molecule type" value="Genomic_DNA"/>
</dbReference>
<accession>A0A239CG45</accession>
<dbReference type="Gene3D" id="1.20.272.10">
    <property type="match status" value="1"/>
</dbReference>
<dbReference type="InterPro" id="IPR008921">
    <property type="entry name" value="DNA_pol3_clamp-load_cplx_C"/>
</dbReference>
<dbReference type="GO" id="GO:0006260">
    <property type="term" value="P:DNA replication"/>
    <property type="evidence" value="ECO:0007669"/>
    <property type="project" value="InterPro"/>
</dbReference>
<dbReference type="SUPFAM" id="SSF48019">
    <property type="entry name" value="post-AAA+ oligomerization domain-like"/>
    <property type="match status" value="1"/>
</dbReference>
<evidence type="ECO:0008006" key="3">
    <source>
        <dbReference type="Google" id="ProtNLM"/>
    </source>
</evidence>
<protein>
    <recommendedName>
        <fullName evidence="3">MgsA AAA+ ATPase C terminal</fullName>
    </recommendedName>
</protein>
<evidence type="ECO:0000313" key="1">
    <source>
        <dbReference type="EMBL" id="SNS19185.1"/>
    </source>
</evidence>
<name>A0A239CG45_9ACTN</name>
<evidence type="ECO:0000313" key="2">
    <source>
        <dbReference type="Proteomes" id="UP000198282"/>
    </source>
</evidence>
<dbReference type="RefSeq" id="WP_089206455.1">
    <property type="nucleotide sequence ID" value="NZ_FZOD01000005.1"/>
</dbReference>
<dbReference type="OrthoDB" id="7276772at2"/>
<sequence length="193" mass="21860">MPVPHTEDPWTHVNSVRGFPADELISTLQKSVRRGLLENALLVAREMYESSGELEEVMWSRLLVMSVEDTGTGTFAEPVVLDCLYRMHQHLPRGTGDRWLFAVHAIRFLAGRTKDRTTDELALWTTNVLGSGERLPEIPDYALDMHTRRGQEMGRDVSHFLTEGSKVENELPGRDTSYRDRLLAILAAGKWDA</sequence>
<proteinExistence type="predicted"/>
<gene>
    <name evidence="1" type="ORF">SAMN05216276_1005193</name>
</gene>
<organism evidence="1 2">
    <name type="scientific">Streptosporangium subroseum</name>
    <dbReference type="NCBI Taxonomy" id="106412"/>
    <lineage>
        <taxon>Bacteria</taxon>
        <taxon>Bacillati</taxon>
        <taxon>Actinomycetota</taxon>
        <taxon>Actinomycetes</taxon>
        <taxon>Streptosporangiales</taxon>
        <taxon>Streptosporangiaceae</taxon>
        <taxon>Streptosporangium</taxon>
    </lineage>
</organism>
<dbReference type="AlphaFoldDB" id="A0A239CG45"/>
<dbReference type="Proteomes" id="UP000198282">
    <property type="component" value="Unassembled WGS sequence"/>
</dbReference>
<reference evidence="1 2" key="1">
    <citation type="submission" date="2017-06" db="EMBL/GenBank/DDBJ databases">
        <authorList>
            <person name="Kim H.J."/>
            <person name="Triplett B.A."/>
        </authorList>
    </citation>
    <scope>NUCLEOTIDE SEQUENCE [LARGE SCALE GENOMIC DNA]</scope>
    <source>
        <strain evidence="1 2">CGMCC 4.2132</strain>
    </source>
</reference>